<evidence type="ECO:0008006" key="4">
    <source>
        <dbReference type="Google" id="ProtNLM"/>
    </source>
</evidence>
<feature type="transmembrane region" description="Helical" evidence="1">
    <location>
        <begin position="47"/>
        <end position="66"/>
    </location>
</feature>
<dbReference type="GO" id="GO:0030436">
    <property type="term" value="P:asexual sporulation"/>
    <property type="evidence" value="ECO:0007669"/>
    <property type="project" value="InterPro"/>
</dbReference>
<dbReference type="Pfam" id="PF03419">
    <property type="entry name" value="Peptidase_U4"/>
    <property type="match status" value="1"/>
</dbReference>
<evidence type="ECO:0000256" key="1">
    <source>
        <dbReference type="SAM" id="Phobius"/>
    </source>
</evidence>
<gene>
    <name evidence="2" type="ORF">C7B47_01470</name>
</gene>
<dbReference type="EMBL" id="PXYX01000001">
    <property type="protein sequence ID" value="PSR30006.1"/>
    <property type="molecule type" value="Genomic_DNA"/>
</dbReference>
<keyword evidence="1" id="KW-0472">Membrane</keyword>
<dbReference type="InterPro" id="IPR005081">
    <property type="entry name" value="SpoIIGA"/>
</dbReference>
<protein>
    <recommendedName>
        <fullName evidence="4">Sporulation sigma-E factor-processing peptidase</fullName>
    </recommendedName>
</protein>
<proteinExistence type="predicted"/>
<comment type="caution">
    <text evidence="2">The sequence shown here is derived from an EMBL/GenBank/DDBJ whole genome shotgun (WGS) entry which is preliminary data.</text>
</comment>
<sequence>MHRIRLINTPKGDEPMVSAVGTLAISYIMDWSLLRVTIVLLDRRIRLWRLVLGSVVGTLPTLWVLLTQNLYAVPWEIMMIWPAFVVIVAVEKLPWRLWMKAYVIIIAMTILAGGIALVVLTWIPHNFLPSWILVGLTVPVILWLIGRFVPHQRIRQYLGESQLGEVRLVLAEKMLTVRCLWDSGNRMRDPVLRRPVIVLEVSQAIEWLPESVLAWVSSFLAGKHDPVPEDWRGRLGTVRYQSIGGQGILPVVALDLAQGQFQGRWFPLAPVSLALTNANVSADRSYFALVSPDCIVTLNQEGVGA</sequence>
<evidence type="ECO:0000313" key="3">
    <source>
        <dbReference type="Proteomes" id="UP000242705"/>
    </source>
</evidence>
<feature type="transmembrane region" description="Helical" evidence="1">
    <location>
        <begin position="129"/>
        <end position="149"/>
    </location>
</feature>
<dbReference type="GO" id="GO:0004190">
    <property type="term" value="F:aspartic-type endopeptidase activity"/>
    <property type="evidence" value="ECO:0007669"/>
    <property type="project" value="InterPro"/>
</dbReference>
<accession>A0A2T2X6C0</accession>
<keyword evidence="1" id="KW-1133">Transmembrane helix</keyword>
<organism evidence="2 3">
    <name type="scientific">Sulfobacillus thermosulfidooxidans</name>
    <dbReference type="NCBI Taxonomy" id="28034"/>
    <lineage>
        <taxon>Bacteria</taxon>
        <taxon>Bacillati</taxon>
        <taxon>Bacillota</taxon>
        <taxon>Clostridia</taxon>
        <taxon>Eubacteriales</taxon>
        <taxon>Clostridiales Family XVII. Incertae Sedis</taxon>
        <taxon>Sulfobacillus</taxon>
    </lineage>
</organism>
<feature type="transmembrane region" description="Helical" evidence="1">
    <location>
        <begin position="20"/>
        <end position="40"/>
    </location>
</feature>
<dbReference type="Proteomes" id="UP000242705">
    <property type="component" value="Unassembled WGS sequence"/>
</dbReference>
<reference evidence="2 3" key="1">
    <citation type="journal article" date="2014" name="BMC Genomics">
        <title>Comparison of environmental and isolate Sulfobacillus genomes reveals diverse carbon, sulfur, nitrogen, and hydrogen metabolisms.</title>
        <authorList>
            <person name="Justice N.B."/>
            <person name="Norman A."/>
            <person name="Brown C.T."/>
            <person name="Singh A."/>
            <person name="Thomas B.C."/>
            <person name="Banfield J.F."/>
        </authorList>
    </citation>
    <scope>NUCLEOTIDE SEQUENCE [LARGE SCALE GENOMIC DNA]</scope>
    <source>
        <strain evidence="2">AMDSBA5</strain>
    </source>
</reference>
<name>A0A2T2X6C0_SULTH</name>
<keyword evidence="1" id="KW-0812">Transmembrane</keyword>
<dbReference type="AlphaFoldDB" id="A0A2T2X6C0"/>
<feature type="transmembrane region" description="Helical" evidence="1">
    <location>
        <begin position="102"/>
        <end position="123"/>
    </location>
</feature>
<feature type="transmembrane region" description="Helical" evidence="1">
    <location>
        <begin position="72"/>
        <end position="90"/>
    </location>
</feature>
<dbReference type="GO" id="GO:0006508">
    <property type="term" value="P:proteolysis"/>
    <property type="evidence" value="ECO:0007669"/>
    <property type="project" value="InterPro"/>
</dbReference>
<evidence type="ECO:0000313" key="2">
    <source>
        <dbReference type="EMBL" id="PSR30006.1"/>
    </source>
</evidence>